<dbReference type="Pfam" id="PF13259">
    <property type="entry name" value="clamp_Gag1-like"/>
    <property type="match status" value="1"/>
</dbReference>
<organism evidence="7 8">
    <name type="scientific">Malus domestica</name>
    <name type="common">Apple</name>
    <name type="synonym">Pyrus malus</name>
    <dbReference type="NCBI Taxonomy" id="3750"/>
    <lineage>
        <taxon>Eukaryota</taxon>
        <taxon>Viridiplantae</taxon>
        <taxon>Streptophyta</taxon>
        <taxon>Embryophyta</taxon>
        <taxon>Tracheophyta</taxon>
        <taxon>Spermatophyta</taxon>
        <taxon>Magnoliopsida</taxon>
        <taxon>eudicotyledons</taxon>
        <taxon>Gunneridae</taxon>
        <taxon>Pentapetalae</taxon>
        <taxon>rosids</taxon>
        <taxon>fabids</taxon>
        <taxon>Rosales</taxon>
        <taxon>Rosaceae</taxon>
        <taxon>Amygdaloideae</taxon>
        <taxon>Maleae</taxon>
        <taxon>Malus</taxon>
    </lineage>
</organism>
<protein>
    <recommendedName>
        <fullName evidence="4">Ribosomal protein</fullName>
    </recommendedName>
</protein>
<sequence length="351" mass="40015">TRHRRKNTKKKQSLTLQNKRGGAIFLPAKRRRQPPVAMKVRSYVKKMCEFCKTVKRRGRVFVICTANPKHKQRQGMSTLAYEGTVSSLFVETSSKQENNSGHTLQAGLASLIPKKPEPSMPSMPTTILGWRSSGCFGCCTKPTPITAVDEPSKGLRIQGRSVKKPGISDDFWSSSTYDLDNSAVQSQRSISSISTSNQTLNFASVAGSSTSSQSDFVNNGKFSLYHSYFGLLFFYILYLYITLRLMAMLCIIYLWCWNFWFTYLDCNLVIDLQHFVTTGLVLWNQNRLEWIGSGNPRNQIPKSRETRVSWNATYERLVGTKQRQSPYAQRIPLSDMVEFLVEVWEQEGLYD</sequence>
<dbReference type="AlphaFoldDB" id="A0A498HXY5"/>
<dbReference type="GO" id="GO:0006412">
    <property type="term" value="P:translation"/>
    <property type="evidence" value="ECO:0007669"/>
    <property type="project" value="InterPro"/>
</dbReference>
<dbReference type="PANTHER" id="PTHR33373">
    <property type="entry name" value="OS07G0479600 PROTEIN"/>
    <property type="match status" value="1"/>
</dbReference>
<name>A0A498HXY5_MALDO</name>
<dbReference type="GO" id="GO:1990904">
    <property type="term" value="C:ribonucleoprotein complex"/>
    <property type="evidence" value="ECO:0007669"/>
    <property type="project" value="UniProtKB-KW"/>
</dbReference>
<dbReference type="SUPFAM" id="SSF57840">
    <property type="entry name" value="Ribosomal protein L36"/>
    <property type="match status" value="1"/>
</dbReference>
<feature type="domain" description="Gag1-like clamp" evidence="6">
    <location>
        <begin position="274"/>
        <end position="351"/>
    </location>
</feature>
<gene>
    <name evidence="7" type="ORF">DVH24_029158</name>
</gene>
<dbReference type="PANTHER" id="PTHR33373:SF13">
    <property type="entry name" value="DUF4050 DOMAIN-CONTAINING PROTEIN"/>
    <property type="match status" value="1"/>
</dbReference>
<dbReference type="PROSITE" id="PS00828">
    <property type="entry name" value="RIBOSOMAL_L36"/>
    <property type="match status" value="1"/>
</dbReference>
<reference evidence="7 8" key="1">
    <citation type="submission" date="2018-10" db="EMBL/GenBank/DDBJ databases">
        <title>A high-quality apple genome assembly.</title>
        <authorList>
            <person name="Hu J."/>
        </authorList>
    </citation>
    <scope>NUCLEOTIDE SEQUENCE [LARGE SCALE GENOMIC DNA]</scope>
    <source>
        <strain evidence="8">cv. HFTH1</strain>
        <tissue evidence="7">Young leaf</tissue>
    </source>
</reference>
<dbReference type="GO" id="GO:0005840">
    <property type="term" value="C:ribosome"/>
    <property type="evidence" value="ECO:0007669"/>
    <property type="project" value="UniProtKB-KW"/>
</dbReference>
<accession>A0A498HXY5</accession>
<dbReference type="EMBL" id="RDQH01000341">
    <property type="protein sequence ID" value="RXH74437.1"/>
    <property type="molecule type" value="Genomic_DNA"/>
</dbReference>
<evidence type="ECO:0000313" key="7">
    <source>
        <dbReference type="EMBL" id="RXH74437.1"/>
    </source>
</evidence>
<dbReference type="InterPro" id="IPR000473">
    <property type="entry name" value="Ribosomal_bL36"/>
</dbReference>
<dbReference type="InterPro" id="IPR025124">
    <property type="entry name" value="Gag1-like_clamp"/>
</dbReference>
<comment type="similarity">
    <text evidence="1 4">Belongs to the bacterial ribosomal protein bL36 family.</text>
</comment>
<evidence type="ECO:0000313" key="8">
    <source>
        <dbReference type="Proteomes" id="UP000290289"/>
    </source>
</evidence>
<dbReference type="GO" id="GO:0003735">
    <property type="term" value="F:structural constituent of ribosome"/>
    <property type="evidence" value="ECO:0007669"/>
    <property type="project" value="InterPro"/>
</dbReference>
<keyword evidence="2 4" id="KW-0689">Ribosomal protein</keyword>
<evidence type="ECO:0000256" key="3">
    <source>
        <dbReference type="ARBA" id="ARBA00023274"/>
    </source>
</evidence>
<proteinExistence type="inferred from homology"/>
<dbReference type="HAMAP" id="MF_00251">
    <property type="entry name" value="Ribosomal_bL36"/>
    <property type="match status" value="1"/>
</dbReference>
<keyword evidence="3 4" id="KW-0687">Ribonucleoprotein</keyword>
<keyword evidence="5" id="KW-1133">Transmembrane helix</keyword>
<feature type="transmembrane region" description="Helical" evidence="5">
    <location>
        <begin position="228"/>
        <end position="254"/>
    </location>
</feature>
<keyword evidence="5" id="KW-0472">Membrane</keyword>
<evidence type="ECO:0000259" key="6">
    <source>
        <dbReference type="Pfam" id="PF13259"/>
    </source>
</evidence>
<evidence type="ECO:0000256" key="4">
    <source>
        <dbReference type="RuleBase" id="RU000570"/>
    </source>
</evidence>
<evidence type="ECO:0000256" key="1">
    <source>
        <dbReference type="ARBA" id="ARBA00007645"/>
    </source>
</evidence>
<dbReference type="NCBIfam" id="TIGR01022">
    <property type="entry name" value="rpmJ_bact"/>
    <property type="match status" value="1"/>
</dbReference>
<feature type="non-terminal residue" evidence="7">
    <location>
        <position position="1"/>
    </location>
</feature>
<dbReference type="InterPro" id="IPR035977">
    <property type="entry name" value="Ribosomal_bL36_sp"/>
</dbReference>
<comment type="caution">
    <text evidence="7">The sequence shown here is derived from an EMBL/GenBank/DDBJ whole genome shotgun (WGS) entry which is preliminary data.</text>
</comment>
<keyword evidence="5" id="KW-0812">Transmembrane</keyword>
<evidence type="ECO:0000256" key="2">
    <source>
        <dbReference type="ARBA" id="ARBA00022980"/>
    </source>
</evidence>
<dbReference type="Pfam" id="PF00444">
    <property type="entry name" value="Ribosomal_L36"/>
    <property type="match status" value="1"/>
</dbReference>
<dbReference type="STRING" id="3750.A0A498HXY5"/>
<evidence type="ECO:0000256" key="5">
    <source>
        <dbReference type="SAM" id="Phobius"/>
    </source>
</evidence>
<dbReference type="Proteomes" id="UP000290289">
    <property type="component" value="Chromosome 15"/>
</dbReference>
<keyword evidence="8" id="KW-1185">Reference proteome</keyword>